<proteinExistence type="predicted"/>
<reference evidence="2" key="1">
    <citation type="submission" date="2020-05" db="EMBL/GenBank/DDBJ databases">
        <title>Mycena genomes resolve the evolution of fungal bioluminescence.</title>
        <authorList>
            <person name="Tsai I.J."/>
        </authorList>
    </citation>
    <scope>NUCLEOTIDE SEQUENCE</scope>
    <source>
        <strain evidence="2">171206Taipei</strain>
    </source>
</reference>
<dbReference type="Gene3D" id="1.20.1280.50">
    <property type="match status" value="1"/>
</dbReference>
<evidence type="ECO:0000313" key="2">
    <source>
        <dbReference type="EMBL" id="KAF7298560.1"/>
    </source>
</evidence>
<dbReference type="EMBL" id="JACAZF010000007">
    <property type="protein sequence ID" value="KAF7298560.1"/>
    <property type="molecule type" value="Genomic_DNA"/>
</dbReference>
<dbReference type="AlphaFoldDB" id="A0A8H6SGV0"/>
<evidence type="ECO:0000259" key="1">
    <source>
        <dbReference type="PROSITE" id="PS50181"/>
    </source>
</evidence>
<accession>A0A8H6SGV0</accession>
<dbReference type="InterPro" id="IPR032675">
    <property type="entry name" value="LRR_dom_sf"/>
</dbReference>
<dbReference type="Proteomes" id="UP000636479">
    <property type="component" value="Unassembled WGS sequence"/>
</dbReference>
<protein>
    <submittedName>
        <fullName evidence="2">F-box domain-containing protein</fullName>
    </submittedName>
</protein>
<dbReference type="SUPFAM" id="SSF52058">
    <property type="entry name" value="L domain-like"/>
    <property type="match status" value="1"/>
</dbReference>
<dbReference type="Pfam" id="PF12937">
    <property type="entry name" value="F-box-like"/>
    <property type="match status" value="1"/>
</dbReference>
<dbReference type="SUPFAM" id="SSF81383">
    <property type="entry name" value="F-box domain"/>
    <property type="match status" value="1"/>
</dbReference>
<dbReference type="InterPro" id="IPR036047">
    <property type="entry name" value="F-box-like_dom_sf"/>
</dbReference>
<dbReference type="InterPro" id="IPR001810">
    <property type="entry name" value="F-box_dom"/>
</dbReference>
<keyword evidence="3" id="KW-1185">Reference proteome</keyword>
<dbReference type="OrthoDB" id="2269034at2759"/>
<feature type="domain" description="F-box" evidence="1">
    <location>
        <begin position="10"/>
        <end position="65"/>
    </location>
</feature>
<dbReference type="Gene3D" id="3.80.10.10">
    <property type="entry name" value="Ribonuclease Inhibitor"/>
    <property type="match status" value="1"/>
</dbReference>
<sequence length="466" mass="51631">MINGSLSTVIYPVNTLPAEILCKIFAFAVSSSLGNDITRTLLLITSVCQRWRQVAIADPRLWTNVGYFVRRFDRNEPDWLLRHFLSRALGHPIRLALSFAAAYSRVNVLPHHFFSSARQWMEADITGPSNEGWAFHPSDLPLASALDLPHLEKLSLDVRIHVGVPPRPMFQNAPRLRELSIRQPLHILQLSFPVYQLRKLTILHGSNTAACSHIISVLPKLIALEDLTLPSLIDDMSHESPTPFPMHRLETLALFGCSSIVLPHLSMPSVTSLQLSELSTYIALRSLDSLPGIVSVSLVGSRPSTFGVVLNTAMFTPVKHLTVDAFPMAPPNATQCATDLGTLLPNLESFTVRIPPSMTSASSRSVLRPFIDGIVMRANIARAAGVTAMKLTHFIADFAPLTVQPVLFPEDTRDLKHLQQTTNIQISMPNGYPARKRWRLQAGNSNEEHTEELIQEVNSKNPLVIG</sequence>
<comment type="caution">
    <text evidence="2">The sequence shown here is derived from an EMBL/GenBank/DDBJ whole genome shotgun (WGS) entry which is preliminary data.</text>
</comment>
<evidence type="ECO:0000313" key="3">
    <source>
        <dbReference type="Proteomes" id="UP000636479"/>
    </source>
</evidence>
<organism evidence="2 3">
    <name type="scientific">Mycena indigotica</name>
    <dbReference type="NCBI Taxonomy" id="2126181"/>
    <lineage>
        <taxon>Eukaryota</taxon>
        <taxon>Fungi</taxon>
        <taxon>Dikarya</taxon>
        <taxon>Basidiomycota</taxon>
        <taxon>Agaricomycotina</taxon>
        <taxon>Agaricomycetes</taxon>
        <taxon>Agaricomycetidae</taxon>
        <taxon>Agaricales</taxon>
        <taxon>Marasmiineae</taxon>
        <taxon>Mycenaceae</taxon>
        <taxon>Mycena</taxon>
    </lineage>
</organism>
<gene>
    <name evidence="2" type="ORF">MIND_00802700</name>
</gene>
<dbReference type="RefSeq" id="XP_037217948.1">
    <property type="nucleotide sequence ID" value="XM_037364706.1"/>
</dbReference>
<dbReference type="PROSITE" id="PS50181">
    <property type="entry name" value="FBOX"/>
    <property type="match status" value="1"/>
</dbReference>
<dbReference type="GeneID" id="59347222"/>
<name>A0A8H6SGV0_9AGAR</name>